<dbReference type="GeneID" id="30968337"/>
<dbReference type="AlphaFoldDB" id="A0A1D2VC77"/>
<dbReference type="EMBL" id="KV454487">
    <property type="protein sequence ID" value="ODV59241.1"/>
    <property type="molecule type" value="Genomic_DNA"/>
</dbReference>
<name>A0A1D2VC77_9ASCO</name>
<evidence type="ECO:0000313" key="2">
    <source>
        <dbReference type="Proteomes" id="UP000095038"/>
    </source>
</evidence>
<dbReference type="Proteomes" id="UP000095038">
    <property type="component" value="Unassembled WGS sequence"/>
</dbReference>
<sequence>MNELATAKKNRTKGLIFRKFKNEEDLKNIEKVISETKENGEKELKIIKESHDKENKIIFDNAFKEGYDNTIDLNGEDNEEQIQNETKRIKLKNEQEMKCIEELFEKKIEKMKTQYEKDIEVWDGSIEYYKYQCEQFDRKEAQKRSRKSIRGYRGRGQFHHNFGNY</sequence>
<proteinExistence type="predicted"/>
<dbReference type="InParanoid" id="A0A1D2VC77"/>
<dbReference type="RefSeq" id="XP_020045548.1">
    <property type="nucleotide sequence ID" value="XM_020194701.1"/>
</dbReference>
<protein>
    <submittedName>
        <fullName evidence="1">Uncharacterized protein</fullName>
    </submittedName>
</protein>
<reference evidence="2" key="1">
    <citation type="submission" date="2016-05" db="EMBL/GenBank/DDBJ databases">
        <title>Comparative genomics of biotechnologically important yeasts.</title>
        <authorList>
            <consortium name="DOE Joint Genome Institute"/>
            <person name="Riley R."/>
            <person name="Haridas S."/>
            <person name="Wolfe K.H."/>
            <person name="Lopes M.R."/>
            <person name="Hittinger C.T."/>
            <person name="Goker M."/>
            <person name="Salamov A."/>
            <person name="Wisecaver J."/>
            <person name="Long T.M."/>
            <person name="Aerts A.L."/>
            <person name="Barry K."/>
            <person name="Choi C."/>
            <person name="Clum A."/>
            <person name="Coughlan A.Y."/>
            <person name="Deshpande S."/>
            <person name="Douglass A.P."/>
            <person name="Hanson S.J."/>
            <person name="Klenk H.-P."/>
            <person name="Labutti K."/>
            <person name="Lapidus A."/>
            <person name="Lindquist E."/>
            <person name="Lipzen A."/>
            <person name="Meier-Kolthoff J.P."/>
            <person name="Ohm R.A."/>
            <person name="Otillar R.P."/>
            <person name="Pangilinan J."/>
            <person name="Peng Y."/>
            <person name="Rokas A."/>
            <person name="Rosa C.A."/>
            <person name="Scheuner C."/>
            <person name="Sibirny A.A."/>
            <person name="Slot J.C."/>
            <person name="Stielow J.B."/>
            <person name="Sun H."/>
            <person name="Kurtzman C.P."/>
            <person name="Blackwell M."/>
            <person name="Grigoriev I.V."/>
            <person name="Jeffries T.W."/>
        </authorList>
    </citation>
    <scope>NUCLEOTIDE SEQUENCE [LARGE SCALE GENOMIC DNA]</scope>
    <source>
        <strain evidence="2">DSM 1968</strain>
    </source>
</reference>
<evidence type="ECO:0000313" key="1">
    <source>
        <dbReference type="EMBL" id="ODV59241.1"/>
    </source>
</evidence>
<keyword evidence="2" id="KW-1185">Reference proteome</keyword>
<organism evidence="1 2">
    <name type="scientific">Ascoidea rubescens DSM 1968</name>
    <dbReference type="NCBI Taxonomy" id="1344418"/>
    <lineage>
        <taxon>Eukaryota</taxon>
        <taxon>Fungi</taxon>
        <taxon>Dikarya</taxon>
        <taxon>Ascomycota</taxon>
        <taxon>Saccharomycotina</taxon>
        <taxon>Saccharomycetes</taxon>
        <taxon>Ascoideaceae</taxon>
        <taxon>Ascoidea</taxon>
    </lineage>
</organism>
<gene>
    <name evidence="1" type="ORF">ASCRUDRAFT_82237</name>
</gene>
<accession>A0A1D2VC77</accession>